<keyword evidence="3" id="KW-1185">Reference proteome</keyword>
<comment type="caution">
    <text evidence="2">The sequence shown here is derived from an EMBL/GenBank/DDBJ whole genome shotgun (WGS) entry which is preliminary data.</text>
</comment>
<proteinExistence type="predicted"/>
<accession>A0A8X7VK46</accession>
<organism evidence="2 3">
    <name type="scientific">Brassica carinata</name>
    <name type="common">Ethiopian mustard</name>
    <name type="synonym">Abyssinian cabbage</name>
    <dbReference type="NCBI Taxonomy" id="52824"/>
    <lineage>
        <taxon>Eukaryota</taxon>
        <taxon>Viridiplantae</taxon>
        <taxon>Streptophyta</taxon>
        <taxon>Embryophyta</taxon>
        <taxon>Tracheophyta</taxon>
        <taxon>Spermatophyta</taxon>
        <taxon>Magnoliopsida</taxon>
        <taxon>eudicotyledons</taxon>
        <taxon>Gunneridae</taxon>
        <taxon>Pentapetalae</taxon>
        <taxon>rosids</taxon>
        <taxon>malvids</taxon>
        <taxon>Brassicales</taxon>
        <taxon>Brassicaceae</taxon>
        <taxon>Brassiceae</taxon>
        <taxon>Brassica</taxon>
    </lineage>
</organism>
<gene>
    <name evidence="2" type="ORF">Bca52824_024170</name>
</gene>
<feature type="region of interest" description="Disordered" evidence="1">
    <location>
        <begin position="56"/>
        <end position="106"/>
    </location>
</feature>
<evidence type="ECO:0000313" key="3">
    <source>
        <dbReference type="Proteomes" id="UP000886595"/>
    </source>
</evidence>
<reference evidence="2 3" key="1">
    <citation type="submission" date="2020-02" db="EMBL/GenBank/DDBJ databases">
        <authorList>
            <person name="Ma Q."/>
            <person name="Huang Y."/>
            <person name="Song X."/>
            <person name="Pei D."/>
        </authorList>
    </citation>
    <scope>NUCLEOTIDE SEQUENCE [LARGE SCALE GENOMIC DNA]</scope>
    <source>
        <strain evidence="2">Sxm20200214</strain>
        <tissue evidence="2">Leaf</tissue>
    </source>
</reference>
<protein>
    <submittedName>
        <fullName evidence="2">Uncharacterized protein</fullName>
    </submittedName>
</protein>
<dbReference type="Proteomes" id="UP000886595">
    <property type="component" value="Unassembled WGS sequence"/>
</dbReference>
<evidence type="ECO:0000256" key="1">
    <source>
        <dbReference type="SAM" id="MobiDB-lite"/>
    </source>
</evidence>
<feature type="compositionally biased region" description="Basic and acidic residues" evidence="1">
    <location>
        <begin position="57"/>
        <end position="74"/>
    </location>
</feature>
<sequence>MEMEANPQSCYIGFKVSLLKAELIFSFNEDKTLRSSRVNYALGNTASQASNLVHATSSEHSESQEVVRSSDHQARNIPRQGKIKEKSGAEEPNTSAMSESECADSEAQEIDKSQVKMFSLSLSRGKYVTLVEMRAVKLCEAVDHIPLSSLGGLMRMIMGKC</sequence>
<evidence type="ECO:0000313" key="2">
    <source>
        <dbReference type="EMBL" id="KAG2312613.1"/>
    </source>
</evidence>
<dbReference type="AlphaFoldDB" id="A0A8X7VK46"/>
<dbReference type="EMBL" id="JAAMPC010000005">
    <property type="protein sequence ID" value="KAG2312613.1"/>
    <property type="molecule type" value="Genomic_DNA"/>
</dbReference>
<name>A0A8X7VK46_BRACI</name>